<comment type="caution">
    <text evidence="1">The sequence shown here is derived from an EMBL/GenBank/DDBJ whole genome shotgun (WGS) entry which is preliminary data.</text>
</comment>
<reference evidence="1" key="2">
    <citation type="submission" date="2021-09" db="EMBL/GenBank/DDBJ databases">
        <authorList>
            <person name="Jia N."/>
            <person name="Wang J."/>
            <person name="Shi W."/>
            <person name="Du L."/>
            <person name="Sun Y."/>
            <person name="Zhan W."/>
            <person name="Jiang J."/>
            <person name="Wang Q."/>
            <person name="Zhang B."/>
            <person name="Ji P."/>
            <person name="Sakyi L.B."/>
            <person name="Cui X."/>
            <person name="Yuan T."/>
            <person name="Jiang B."/>
            <person name="Yang W."/>
            <person name="Lam T.T.-Y."/>
            <person name="Chang Q."/>
            <person name="Ding S."/>
            <person name="Wang X."/>
            <person name="Zhu J."/>
            <person name="Ruan X."/>
            <person name="Zhao L."/>
            <person name="Wei J."/>
            <person name="Que T."/>
            <person name="Du C."/>
            <person name="Cheng J."/>
            <person name="Dai P."/>
            <person name="Han X."/>
            <person name="Huang E."/>
            <person name="Gao Y."/>
            <person name="Liu J."/>
            <person name="Shao H."/>
            <person name="Ye R."/>
            <person name="Li L."/>
            <person name="Wei W."/>
            <person name="Wang X."/>
            <person name="Wang C."/>
            <person name="Huo Q."/>
            <person name="Li W."/>
            <person name="Guo W."/>
            <person name="Chen H."/>
            <person name="Chen S."/>
            <person name="Zhou L."/>
            <person name="Zhou L."/>
            <person name="Ni X."/>
            <person name="Tian J."/>
            <person name="Zhou Y."/>
            <person name="Sheng Y."/>
            <person name="Liu T."/>
            <person name="Pan Y."/>
            <person name="Xia L."/>
            <person name="Li J."/>
            <person name="Zhao F."/>
            <person name="Cao W."/>
        </authorList>
    </citation>
    <scope>NUCLEOTIDE SEQUENCE</scope>
    <source>
        <strain evidence="1">Rmic-2018</strain>
        <tissue evidence="1">Larvae</tissue>
    </source>
</reference>
<dbReference type="EMBL" id="JABSTU010000009">
    <property type="protein sequence ID" value="KAH8020358.1"/>
    <property type="molecule type" value="Genomic_DNA"/>
</dbReference>
<proteinExistence type="predicted"/>
<gene>
    <name evidence="1" type="ORF">HPB51_000991</name>
</gene>
<sequence length="236" mass="26269">MSAAHAGHAEEASVFAERVATRSVRLLSAADEGASVFKMAAPNTSGGMSSAAPPSAAEAQLLSKRHRRCFTFEDHLAVLRDAAAMKPFGDDLPWIHMIGNFETSETEEQYAKKEQILQDLSDYIRYINYVPRIAPRCSNSSGRKRSHAVASCLATPPEQVRAAEDQGIRGLQSMGLQLLTMRQTHELEIRQRELAVENRKLDIEERRPALEERKLALADKSTNLRLQNASRNAWTL</sequence>
<name>A0A9J6DEL6_RHIMP</name>
<dbReference type="VEuPathDB" id="VectorBase:LOC119160768"/>
<dbReference type="AlphaFoldDB" id="A0A9J6DEL6"/>
<organism evidence="1 2">
    <name type="scientific">Rhipicephalus microplus</name>
    <name type="common">Cattle tick</name>
    <name type="synonym">Boophilus microplus</name>
    <dbReference type="NCBI Taxonomy" id="6941"/>
    <lineage>
        <taxon>Eukaryota</taxon>
        <taxon>Metazoa</taxon>
        <taxon>Ecdysozoa</taxon>
        <taxon>Arthropoda</taxon>
        <taxon>Chelicerata</taxon>
        <taxon>Arachnida</taxon>
        <taxon>Acari</taxon>
        <taxon>Parasitiformes</taxon>
        <taxon>Ixodida</taxon>
        <taxon>Ixodoidea</taxon>
        <taxon>Ixodidae</taxon>
        <taxon>Rhipicephalinae</taxon>
        <taxon>Rhipicephalus</taxon>
        <taxon>Boophilus</taxon>
    </lineage>
</organism>
<keyword evidence="2" id="KW-1185">Reference proteome</keyword>
<reference evidence="1" key="1">
    <citation type="journal article" date="2020" name="Cell">
        <title>Large-Scale Comparative Analyses of Tick Genomes Elucidate Their Genetic Diversity and Vector Capacities.</title>
        <authorList>
            <consortium name="Tick Genome and Microbiome Consortium (TIGMIC)"/>
            <person name="Jia N."/>
            <person name="Wang J."/>
            <person name="Shi W."/>
            <person name="Du L."/>
            <person name="Sun Y."/>
            <person name="Zhan W."/>
            <person name="Jiang J.F."/>
            <person name="Wang Q."/>
            <person name="Zhang B."/>
            <person name="Ji P."/>
            <person name="Bell-Sakyi L."/>
            <person name="Cui X.M."/>
            <person name="Yuan T.T."/>
            <person name="Jiang B.G."/>
            <person name="Yang W.F."/>
            <person name="Lam T.T."/>
            <person name="Chang Q.C."/>
            <person name="Ding S.J."/>
            <person name="Wang X.J."/>
            <person name="Zhu J.G."/>
            <person name="Ruan X.D."/>
            <person name="Zhao L."/>
            <person name="Wei J.T."/>
            <person name="Ye R.Z."/>
            <person name="Que T.C."/>
            <person name="Du C.H."/>
            <person name="Zhou Y.H."/>
            <person name="Cheng J.X."/>
            <person name="Dai P.F."/>
            <person name="Guo W.B."/>
            <person name="Han X.H."/>
            <person name="Huang E.J."/>
            <person name="Li L.F."/>
            <person name="Wei W."/>
            <person name="Gao Y.C."/>
            <person name="Liu J.Z."/>
            <person name="Shao H.Z."/>
            <person name="Wang X."/>
            <person name="Wang C.C."/>
            <person name="Yang T.C."/>
            <person name="Huo Q.B."/>
            <person name="Li W."/>
            <person name="Chen H.Y."/>
            <person name="Chen S.E."/>
            <person name="Zhou L.G."/>
            <person name="Ni X.B."/>
            <person name="Tian J.H."/>
            <person name="Sheng Y."/>
            <person name="Liu T."/>
            <person name="Pan Y.S."/>
            <person name="Xia L.Y."/>
            <person name="Li J."/>
            <person name="Zhao F."/>
            <person name="Cao W.C."/>
        </authorList>
    </citation>
    <scope>NUCLEOTIDE SEQUENCE</scope>
    <source>
        <strain evidence="1">Rmic-2018</strain>
    </source>
</reference>
<protein>
    <submittedName>
        <fullName evidence="1">Uncharacterized protein</fullName>
    </submittedName>
</protein>
<dbReference type="Proteomes" id="UP000821866">
    <property type="component" value="Chromosome 7"/>
</dbReference>
<evidence type="ECO:0000313" key="2">
    <source>
        <dbReference type="Proteomes" id="UP000821866"/>
    </source>
</evidence>
<evidence type="ECO:0000313" key="1">
    <source>
        <dbReference type="EMBL" id="KAH8020358.1"/>
    </source>
</evidence>
<accession>A0A9J6DEL6</accession>